<evidence type="ECO:0000259" key="1">
    <source>
        <dbReference type="Pfam" id="PF04116"/>
    </source>
</evidence>
<name>A0ABT8L2C1_9BACT</name>
<dbReference type="Proteomes" id="UP001172083">
    <property type="component" value="Unassembled WGS sequence"/>
</dbReference>
<dbReference type="InterPro" id="IPR006694">
    <property type="entry name" value="Fatty_acid_hydroxylase"/>
</dbReference>
<organism evidence="2 3">
    <name type="scientific">Agaribacillus aureus</name>
    <dbReference type="NCBI Taxonomy" id="3051825"/>
    <lineage>
        <taxon>Bacteria</taxon>
        <taxon>Pseudomonadati</taxon>
        <taxon>Bacteroidota</taxon>
        <taxon>Cytophagia</taxon>
        <taxon>Cytophagales</taxon>
        <taxon>Splendidivirgaceae</taxon>
        <taxon>Agaribacillus</taxon>
    </lineage>
</organism>
<dbReference type="EMBL" id="JAUJEB010000001">
    <property type="protein sequence ID" value="MDN5211853.1"/>
    <property type="molecule type" value="Genomic_DNA"/>
</dbReference>
<evidence type="ECO:0000313" key="2">
    <source>
        <dbReference type="EMBL" id="MDN5211853.1"/>
    </source>
</evidence>
<sequence>MIPVSLDIYLSISLVNNVGEHVGFEIIPKKVMDNPILKYTNVVTFHDLHHTDFHVNFGAYFNIWDRVMRTMHKDLKPTFTKIHDR</sequence>
<proteinExistence type="predicted"/>
<protein>
    <submittedName>
        <fullName evidence="2">Sterol desaturase family protein</fullName>
    </submittedName>
</protein>
<keyword evidence="3" id="KW-1185">Reference proteome</keyword>
<dbReference type="Pfam" id="PF04116">
    <property type="entry name" value="FA_hydroxylase"/>
    <property type="match status" value="1"/>
</dbReference>
<comment type="caution">
    <text evidence="2">The sequence shown here is derived from an EMBL/GenBank/DDBJ whole genome shotgun (WGS) entry which is preliminary data.</text>
</comment>
<accession>A0ABT8L2C1</accession>
<reference evidence="2" key="1">
    <citation type="submission" date="2023-06" db="EMBL/GenBank/DDBJ databases">
        <title>Genomic of Agaribacillus aureum.</title>
        <authorList>
            <person name="Wang G."/>
        </authorList>
    </citation>
    <scope>NUCLEOTIDE SEQUENCE</scope>
    <source>
        <strain evidence="2">BMA12</strain>
    </source>
</reference>
<gene>
    <name evidence="2" type="ORF">QQ020_07315</name>
</gene>
<feature type="domain" description="Fatty acid hydroxylase" evidence="1">
    <location>
        <begin position="9"/>
        <end position="70"/>
    </location>
</feature>
<dbReference type="RefSeq" id="WP_346757181.1">
    <property type="nucleotide sequence ID" value="NZ_JAUJEB010000001.1"/>
</dbReference>
<evidence type="ECO:0000313" key="3">
    <source>
        <dbReference type="Proteomes" id="UP001172083"/>
    </source>
</evidence>